<evidence type="ECO:0000259" key="7">
    <source>
        <dbReference type="PROSITE" id="PS50011"/>
    </source>
</evidence>
<evidence type="ECO:0000256" key="1">
    <source>
        <dbReference type="ARBA" id="ARBA00022679"/>
    </source>
</evidence>
<keyword evidence="1" id="KW-0808">Transferase</keyword>
<name>A0A250IT78_9BACT</name>
<dbReference type="GO" id="GO:0005524">
    <property type="term" value="F:ATP binding"/>
    <property type="evidence" value="ECO:0007669"/>
    <property type="project" value="UniProtKB-KW"/>
</dbReference>
<dbReference type="PANTHER" id="PTHR43289">
    <property type="entry name" value="MITOGEN-ACTIVATED PROTEIN KINASE KINASE KINASE 20-RELATED"/>
    <property type="match status" value="1"/>
</dbReference>
<keyword evidence="6" id="KW-1133">Transmembrane helix</keyword>
<evidence type="ECO:0000256" key="6">
    <source>
        <dbReference type="SAM" id="Phobius"/>
    </source>
</evidence>
<dbReference type="CDD" id="cd14014">
    <property type="entry name" value="STKc_PknB_like"/>
    <property type="match status" value="1"/>
</dbReference>
<evidence type="ECO:0000256" key="4">
    <source>
        <dbReference type="ARBA" id="ARBA00022840"/>
    </source>
</evidence>
<keyword evidence="8" id="KW-0723">Serine/threonine-protein kinase</keyword>
<accession>A0A250IT78</accession>
<dbReference type="EMBL" id="CP022098">
    <property type="protein sequence ID" value="ATB34949.1"/>
    <property type="molecule type" value="Genomic_DNA"/>
</dbReference>
<protein>
    <submittedName>
        <fullName evidence="8">Serine/threonine protein kinase</fullName>
    </submittedName>
</protein>
<dbReference type="Proteomes" id="UP000217257">
    <property type="component" value="Chromosome"/>
</dbReference>
<keyword evidence="3 8" id="KW-0418">Kinase</keyword>
<evidence type="ECO:0000313" key="9">
    <source>
        <dbReference type="Proteomes" id="UP000217257"/>
    </source>
</evidence>
<dbReference type="InterPro" id="IPR000719">
    <property type="entry name" value="Prot_kinase_dom"/>
</dbReference>
<reference evidence="8 9" key="1">
    <citation type="submission" date="2017-06" db="EMBL/GenBank/DDBJ databases">
        <title>Sequencing and comparative analysis of myxobacterial genomes.</title>
        <authorList>
            <person name="Rupp O."/>
            <person name="Goesmann A."/>
            <person name="Sogaard-Andersen L."/>
        </authorList>
    </citation>
    <scope>NUCLEOTIDE SEQUENCE [LARGE SCALE GENOMIC DNA]</scope>
    <source>
        <strain evidence="8 9">DSM 52655</strain>
    </source>
</reference>
<organism evidence="8 9">
    <name type="scientific">Cystobacter fuscus</name>
    <dbReference type="NCBI Taxonomy" id="43"/>
    <lineage>
        <taxon>Bacteria</taxon>
        <taxon>Pseudomonadati</taxon>
        <taxon>Myxococcota</taxon>
        <taxon>Myxococcia</taxon>
        <taxon>Myxococcales</taxon>
        <taxon>Cystobacterineae</taxon>
        <taxon>Archangiaceae</taxon>
        <taxon>Cystobacter</taxon>
    </lineage>
</organism>
<dbReference type="KEGG" id="cfus:CYFUS_000361"/>
<dbReference type="PANTHER" id="PTHR43289:SF6">
    <property type="entry name" value="SERINE_THREONINE-PROTEIN KINASE NEKL-3"/>
    <property type="match status" value="1"/>
</dbReference>
<gene>
    <name evidence="8" type="ORF">CYFUS_000361</name>
</gene>
<dbReference type="SUPFAM" id="SSF56112">
    <property type="entry name" value="Protein kinase-like (PK-like)"/>
    <property type="match status" value="1"/>
</dbReference>
<dbReference type="PROSITE" id="PS50011">
    <property type="entry name" value="PROTEIN_KINASE_DOM"/>
    <property type="match status" value="1"/>
</dbReference>
<feature type="transmembrane region" description="Helical" evidence="6">
    <location>
        <begin position="425"/>
        <end position="445"/>
    </location>
</feature>
<dbReference type="GO" id="GO:0004674">
    <property type="term" value="F:protein serine/threonine kinase activity"/>
    <property type="evidence" value="ECO:0007669"/>
    <property type="project" value="UniProtKB-KW"/>
</dbReference>
<evidence type="ECO:0000313" key="8">
    <source>
        <dbReference type="EMBL" id="ATB34949.1"/>
    </source>
</evidence>
<dbReference type="InterPro" id="IPR008266">
    <property type="entry name" value="Tyr_kinase_AS"/>
</dbReference>
<feature type="domain" description="Protein kinase" evidence="7">
    <location>
        <begin position="8"/>
        <end position="284"/>
    </location>
</feature>
<keyword evidence="6" id="KW-0812">Transmembrane</keyword>
<dbReference type="InterPro" id="IPR011009">
    <property type="entry name" value="Kinase-like_dom_sf"/>
</dbReference>
<feature type="region of interest" description="Disordered" evidence="5">
    <location>
        <begin position="358"/>
        <end position="393"/>
    </location>
</feature>
<evidence type="ECO:0000256" key="3">
    <source>
        <dbReference type="ARBA" id="ARBA00022777"/>
    </source>
</evidence>
<evidence type="ECO:0000256" key="2">
    <source>
        <dbReference type="ARBA" id="ARBA00022741"/>
    </source>
</evidence>
<proteinExistence type="predicted"/>
<dbReference type="PROSITE" id="PS00109">
    <property type="entry name" value="PROTEIN_KINASE_TYR"/>
    <property type="match status" value="1"/>
</dbReference>
<keyword evidence="6" id="KW-0472">Membrane</keyword>
<sequence>MKQQVGKYQLIRKLATGGMAEVYLAKAAGPMGFEKTLVLKRILPQLAEEPSFVKMFLSEAKLAARLTHSHIAQIFDFGEADGAYFLAMEYIDGPSVGELIKKAAQRQQALPFTLCARIISHACEGLAFAHGFKDPETRRPLHLIHRDVSPDNLLLSHQGEVKVVDFGIAKAAGQNHQTQVGLIRGKLAYMAPEQLRGETLDRRADVYALGVVLYELLTGHRPYETKARADLMRAILQDPPTPAVTFRPDLPEPLRRILDQALARDPGLRYQDCVAFQADLEEFIVESGKPVTAQHLAQLITQLDAEPELPQYPRLDTAVHPRPAPEIPGLVPRPGATAGDALPELPPLPTGIHEPGPRVALGEDSTNETMVAPRTQETRAPEEPFGEAPVHSRPVIPPAPLSLKVRSAARAVAEAHTPPRRIRPWMLALAAVALLVVVELILWWATLPS</sequence>
<dbReference type="Gene3D" id="1.10.510.10">
    <property type="entry name" value="Transferase(Phosphotransferase) domain 1"/>
    <property type="match status" value="1"/>
</dbReference>
<keyword evidence="4" id="KW-0067">ATP-binding</keyword>
<keyword evidence="2" id="KW-0547">Nucleotide-binding</keyword>
<dbReference type="Gene3D" id="3.30.200.20">
    <property type="entry name" value="Phosphorylase Kinase, domain 1"/>
    <property type="match status" value="1"/>
</dbReference>
<dbReference type="Pfam" id="PF00069">
    <property type="entry name" value="Pkinase"/>
    <property type="match status" value="1"/>
</dbReference>
<dbReference type="AlphaFoldDB" id="A0A250IT78"/>
<evidence type="ECO:0000256" key="5">
    <source>
        <dbReference type="SAM" id="MobiDB-lite"/>
    </source>
</evidence>